<dbReference type="GO" id="GO:0008483">
    <property type="term" value="F:transaminase activity"/>
    <property type="evidence" value="ECO:0007669"/>
    <property type="project" value="UniProtKB-KW"/>
</dbReference>
<keyword evidence="2 8" id="KW-0032">Aminotransferase</keyword>
<keyword evidence="4 6" id="KW-0663">Pyridoxal phosphate</keyword>
<dbReference type="InterPro" id="IPR024169">
    <property type="entry name" value="SP_NH2Trfase/AEP_transaminase"/>
</dbReference>
<dbReference type="RefSeq" id="WP_207650251.1">
    <property type="nucleotide sequence ID" value="NZ_FRCP01000017.1"/>
</dbReference>
<dbReference type="InterPro" id="IPR000192">
    <property type="entry name" value="Aminotrans_V_dom"/>
</dbReference>
<comment type="cofactor">
    <cofactor evidence="1 6">
        <name>pyridoxal 5'-phosphate</name>
        <dbReference type="ChEBI" id="CHEBI:597326"/>
    </cofactor>
</comment>
<dbReference type="Proteomes" id="UP000184038">
    <property type="component" value="Unassembled WGS sequence"/>
</dbReference>
<name>A0A1M7LPC9_9FIRM</name>
<dbReference type="SUPFAM" id="SSF53383">
    <property type="entry name" value="PLP-dependent transferases"/>
    <property type="match status" value="1"/>
</dbReference>
<accession>A0A1M7LPC9</accession>
<dbReference type="Gene3D" id="3.90.1150.10">
    <property type="entry name" value="Aspartate Aminotransferase, domain 1"/>
    <property type="match status" value="1"/>
</dbReference>
<evidence type="ECO:0000256" key="5">
    <source>
        <dbReference type="PIRSR" id="PIRSR000524-1"/>
    </source>
</evidence>
<evidence type="ECO:0000256" key="2">
    <source>
        <dbReference type="ARBA" id="ARBA00022576"/>
    </source>
</evidence>
<feature type="binding site" evidence="5">
    <location>
        <position position="336"/>
    </location>
    <ligand>
        <name>substrate</name>
    </ligand>
</feature>
<dbReference type="Pfam" id="PF00266">
    <property type="entry name" value="Aminotran_5"/>
    <property type="match status" value="1"/>
</dbReference>
<feature type="domain" description="Aminotransferase class V" evidence="7">
    <location>
        <begin position="34"/>
        <end position="223"/>
    </location>
</feature>
<dbReference type="AlphaFoldDB" id="A0A1M7LPC9"/>
<organism evidence="8 9">
    <name type="scientific">Anaerosporobacter mobilis DSM 15930</name>
    <dbReference type="NCBI Taxonomy" id="1120996"/>
    <lineage>
        <taxon>Bacteria</taxon>
        <taxon>Bacillati</taxon>
        <taxon>Bacillota</taxon>
        <taxon>Clostridia</taxon>
        <taxon>Lachnospirales</taxon>
        <taxon>Lachnospiraceae</taxon>
        <taxon>Anaerosporobacter</taxon>
    </lineage>
</organism>
<proteinExistence type="predicted"/>
<keyword evidence="9" id="KW-1185">Reference proteome</keyword>
<dbReference type="InterPro" id="IPR015422">
    <property type="entry name" value="PyrdxlP-dep_Trfase_small"/>
</dbReference>
<feature type="modified residue" description="N6-(pyridoxal phosphate)lysine" evidence="6">
    <location>
        <position position="194"/>
    </location>
</feature>
<gene>
    <name evidence="8" type="ORF">SAMN02746066_03340</name>
</gene>
<dbReference type="InterPro" id="IPR015424">
    <property type="entry name" value="PyrdxlP-dep_Trfase"/>
</dbReference>
<keyword evidence="3 8" id="KW-0808">Transferase</keyword>
<evidence type="ECO:0000259" key="7">
    <source>
        <dbReference type="Pfam" id="PF00266"/>
    </source>
</evidence>
<dbReference type="PANTHER" id="PTHR42778:SF1">
    <property type="entry name" value="2-AMINOETHYLPHOSPHONATE--PYRUVATE TRANSAMINASE"/>
    <property type="match status" value="1"/>
</dbReference>
<dbReference type="STRING" id="1120996.SAMN02746066_03340"/>
<evidence type="ECO:0000313" key="8">
    <source>
        <dbReference type="EMBL" id="SHM79882.1"/>
    </source>
</evidence>
<evidence type="ECO:0000256" key="1">
    <source>
        <dbReference type="ARBA" id="ARBA00001933"/>
    </source>
</evidence>
<protein>
    <submittedName>
        <fullName evidence="8">Aspartate aminotransferase</fullName>
    </submittedName>
</protein>
<dbReference type="PANTHER" id="PTHR42778">
    <property type="entry name" value="2-AMINOETHYLPHOSPHONATE--PYRUVATE TRANSAMINASE"/>
    <property type="match status" value="1"/>
</dbReference>
<dbReference type="Gene3D" id="3.40.640.10">
    <property type="entry name" value="Type I PLP-dependent aspartate aminotransferase-like (Major domain)"/>
    <property type="match status" value="1"/>
</dbReference>
<dbReference type="EMBL" id="FRCP01000017">
    <property type="protein sequence ID" value="SHM79882.1"/>
    <property type="molecule type" value="Genomic_DNA"/>
</dbReference>
<evidence type="ECO:0000256" key="3">
    <source>
        <dbReference type="ARBA" id="ARBA00022679"/>
    </source>
</evidence>
<evidence type="ECO:0000313" key="9">
    <source>
        <dbReference type="Proteomes" id="UP000184038"/>
    </source>
</evidence>
<sequence>MKYSSYNKLNFTVGPVMMDPDIKKIGSNNIPYFRTQEFSELMKENEKCMKLLLRCNENGRVIFLTGSGTSAMEAALMNSFTRNDKVLVVNGGGFGERFVKLCDIHNISYTEIRLRYGESLKTTHLEPYESKGYTGFIINMHETSTGVLYDMPLVSEFCKRNNCFLLVDAISSFLADEIKMEEWGINLLITASQKALALPPGIAIIVMNVDAVDRINKNKVQSLYFDLKEYLINGERGQTPFTPAVGTLIQMNKRLLDLRHKGIEKQICTVRKVAEDFRKKIKLLPFEIPSDSLSNAVTPLRPLGKLGANDIFNRLETEYGIWVCPNGGELKDSLFRVGHIGNISIEDNDKLIQALIDMKNKNIL</sequence>
<evidence type="ECO:0000256" key="4">
    <source>
        <dbReference type="ARBA" id="ARBA00022898"/>
    </source>
</evidence>
<dbReference type="PIRSF" id="PIRSF000524">
    <property type="entry name" value="SPT"/>
    <property type="match status" value="1"/>
</dbReference>
<dbReference type="InterPro" id="IPR015421">
    <property type="entry name" value="PyrdxlP-dep_Trfase_major"/>
</dbReference>
<evidence type="ECO:0000256" key="6">
    <source>
        <dbReference type="PIRSR" id="PIRSR000524-50"/>
    </source>
</evidence>
<reference evidence="8 9" key="1">
    <citation type="submission" date="2016-11" db="EMBL/GenBank/DDBJ databases">
        <authorList>
            <person name="Jaros S."/>
            <person name="Januszkiewicz K."/>
            <person name="Wedrychowicz H."/>
        </authorList>
    </citation>
    <scope>NUCLEOTIDE SEQUENCE [LARGE SCALE GENOMIC DNA]</scope>
    <source>
        <strain evidence="8 9">DSM 15930</strain>
    </source>
</reference>